<sequence length="494" mass="54465">MHRRSFLSGMLLAGVGGFSLKSLAASMSHTMLADGSPMPLLDPALLASGTDQGGMSMLANESSQPRLFKATLTAKAVRVPLLKDGPTEFWTYNGSLPGPLIDVMEGDTVEITLHNQLSQPTSIHWHGLPVPPSQDGNPQQAIAPGQKITYRFTLPEGSAGTYWYHPHPHEFTAEQASRGLAGGFIVRAKQDPLAGVPERLLILSDLKLDHMGQIAPNNSDDWMNGREGQFVLTNAQNKPTVHFDAGGRERWRIWNANSARYLRLQLPGSQLALIGTDGGLLEHPITGLTEHVLAPGQRIELIVDAGKRRDQGKLIAAVYARGKMGDVAPDKPLDILTVDFSRVATGQVVSLPARLATIKDLGRPVAQKRVVFSEKMTMTNGQHGMQFLVNGKEYDMHRIDLTSRVDEVELWEIVNQSDMDHPFHLHGTQFQVQSREMDGVVKTESYLAWHDTINLKSGETVRIKTVQHWPGIRMFHCHILEHEAVGMMGQLEVV</sequence>
<evidence type="ECO:0000256" key="4">
    <source>
        <dbReference type="SAM" id="SignalP"/>
    </source>
</evidence>
<dbReference type="Pfam" id="PF00394">
    <property type="entry name" value="Cu-oxidase"/>
    <property type="match status" value="1"/>
</dbReference>
<dbReference type="EMBL" id="JACERN010000031">
    <property type="protein sequence ID" value="MBA4709105.1"/>
    <property type="molecule type" value="Genomic_DNA"/>
</dbReference>
<dbReference type="InterPro" id="IPR045087">
    <property type="entry name" value="Cu-oxidase_fam"/>
</dbReference>
<dbReference type="InterPro" id="IPR011707">
    <property type="entry name" value="Cu-oxidase-like_N"/>
</dbReference>
<keyword evidence="4" id="KW-0732">Signal</keyword>
<dbReference type="InterPro" id="IPR002355">
    <property type="entry name" value="Cu_oxidase_Cu_BS"/>
</dbReference>
<evidence type="ECO:0000256" key="3">
    <source>
        <dbReference type="ARBA" id="ARBA00023002"/>
    </source>
</evidence>
<feature type="chain" id="PRO_5032328208" evidence="4">
    <location>
        <begin position="25"/>
        <end position="494"/>
    </location>
</feature>
<accession>A0A838YDI4</accession>
<evidence type="ECO:0000259" key="7">
    <source>
        <dbReference type="Pfam" id="PF07732"/>
    </source>
</evidence>
<gene>
    <name evidence="8" type="ORF">H2Z84_12040</name>
</gene>
<evidence type="ECO:0000313" key="8">
    <source>
        <dbReference type="EMBL" id="MBA4709105.1"/>
    </source>
</evidence>
<dbReference type="AlphaFoldDB" id="A0A838YDI4"/>
<evidence type="ECO:0000259" key="5">
    <source>
        <dbReference type="Pfam" id="PF00394"/>
    </source>
</evidence>
<dbReference type="InterPro" id="IPR011706">
    <property type="entry name" value="Cu-oxidase_C"/>
</dbReference>
<dbReference type="Proteomes" id="UP000545606">
    <property type="component" value="Unassembled WGS sequence"/>
</dbReference>
<keyword evidence="3" id="KW-0560">Oxidoreductase</keyword>
<dbReference type="Gene3D" id="2.60.40.420">
    <property type="entry name" value="Cupredoxins - blue copper proteins"/>
    <property type="match status" value="3"/>
</dbReference>
<dbReference type="Pfam" id="PF07732">
    <property type="entry name" value="Cu-oxidase_3"/>
    <property type="match status" value="1"/>
</dbReference>
<keyword evidence="9" id="KW-1185">Reference proteome</keyword>
<feature type="domain" description="Plastocyanin-like" evidence="6">
    <location>
        <begin position="375"/>
        <end position="493"/>
    </location>
</feature>
<dbReference type="PANTHER" id="PTHR11709">
    <property type="entry name" value="MULTI-COPPER OXIDASE"/>
    <property type="match status" value="1"/>
</dbReference>
<dbReference type="GO" id="GO:0009279">
    <property type="term" value="C:cell outer membrane"/>
    <property type="evidence" value="ECO:0007669"/>
    <property type="project" value="UniProtKB-SubCell"/>
</dbReference>
<dbReference type="CDD" id="cd13855">
    <property type="entry name" value="CuRO_1_McoC_like"/>
    <property type="match status" value="1"/>
</dbReference>
<evidence type="ECO:0000256" key="2">
    <source>
        <dbReference type="ARBA" id="ARBA00022723"/>
    </source>
</evidence>
<keyword evidence="2" id="KW-0479">Metal-binding</keyword>
<evidence type="ECO:0000259" key="6">
    <source>
        <dbReference type="Pfam" id="PF07731"/>
    </source>
</evidence>
<evidence type="ECO:0000313" key="9">
    <source>
        <dbReference type="Proteomes" id="UP000545606"/>
    </source>
</evidence>
<dbReference type="GO" id="GO:0016491">
    <property type="term" value="F:oxidoreductase activity"/>
    <property type="evidence" value="ECO:0007669"/>
    <property type="project" value="UniProtKB-KW"/>
</dbReference>
<name>A0A838YDI4_9NEIS</name>
<evidence type="ECO:0000256" key="1">
    <source>
        <dbReference type="ARBA" id="ARBA00004459"/>
    </source>
</evidence>
<comment type="subcellular location">
    <subcellularLocation>
        <location evidence="1">Cell outer membrane</location>
        <topology evidence="1">Lipid-anchor</topology>
    </subcellularLocation>
</comment>
<dbReference type="PANTHER" id="PTHR11709:SF2">
    <property type="entry name" value="MULTICOPPER OXIDASE LPR1"/>
    <property type="match status" value="1"/>
</dbReference>
<feature type="domain" description="Plastocyanin-like" evidence="7">
    <location>
        <begin position="83"/>
        <end position="190"/>
    </location>
</feature>
<reference evidence="8 9" key="1">
    <citation type="submission" date="2020-07" db="EMBL/GenBank/DDBJ databases">
        <title>Draft genome sequence of violacein-producing bacteria and related species.</title>
        <authorList>
            <person name="Wilson H.S."/>
            <person name="De Leon M.E."/>
        </authorList>
    </citation>
    <scope>NUCLEOTIDE SEQUENCE [LARGE SCALE GENOMIC DNA]</scope>
    <source>
        <strain evidence="8 9">HSC-21Su07</strain>
    </source>
</reference>
<dbReference type="Pfam" id="PF07731">
    <property type="entry name" value="Cu-oxidase_2"/>
    <property type="match status" value="1"/>
</dbReference>
<dbReference type="SUPFAM" id="SSF49503">
    <property type="entry name" value="Cupredoxins"/>
    <property type="match status" value="3"/>
</dbReference>
<feature type="domain" description="Plastocyanin-like" evidence="5">
    <location>
        <begin position="222"/>
        <end position="308"/>
    </location>
</feature>
<dbReference type="CDD" id="cd13881">
    <property type="entry name" value="CuRO_2_McoC_like"/>
    <property type="match status" value="1"/>
</dbReference>
<proteinExistence type="predicted"/>
<comment type="caution">
    <text evidence="8">The sequence shown here is derived from an EMBL/GenBank/DDBJ whole genome shotgun (WGS) entry which is preliminary data.</text>
</comment>
<feature type="signal peptide" evidence="4">
    <location>
        <begin position="1"/>
        <end position="24"/>
    </location>
</feature>
<dbReference type="PROSITE" id="PS00080">
    <property type="entry name" value="MULTICOPPER_OXIDASE2"/>
    <property type="match status" value="1"/>
</dbReference>
<dbReference type="GO" id="GO:0005507">
    <property type="term" value="F:copper ion binding"/>
    <property type="evidence" value="ECO:0007669"/>
    <property type="project" value="InterPro"/>
</dbReference>
<dbReference type="InterPro" id="IPR008972">
    <property type="entry name" value="Cupredoxin"/>
</dbReference>
<protein>
    <submittedName>
        <fullName evidence="8">Multicopper oxidase family protein</fullName>
    </submittedName>
</protein>
<dbReference type="InterPro" id="IPR001117">
    <property type="entry name" value="Cu-oxidase_2nd"/>
</dbReference>
<organism evidence="8 9">
    <name type="scientific">Aquitalea aquatica</name>
    <dbReference type="NCBI Taxonomy" id="3044273"/>
    <lineage>
        <taxon>Bacteria</taxon>
        <taxon>Pseudomonadati</taxon>
        <taxon>Pseudomonadota</taxon>
        <taxon>Betaproteobacteria</taxon>
        <taxon>Neisseriales</taxon>
        <taxon>Chromobacteriaceae</taxon>
        <taxon>Aquitalea</taxon>
    </lineage>
</organism>